<proteinExistence type="inferred from homology"/>
<reference evidence="5 6" key="1">
    <citation type="submission" date="2016-10" db="EMBL/GenBank/DDBJ databases">
        <authorList>
            <person name="de Groot N.N."/>
        </authorList>
    </citation>
    <scope>NUCLEOTIDE SEQUENCE [LARGE SCALE GENOMIC DNA]</scope>
    <source>
        <strain evidence="5 6">DSM 43794</strain>
    </source>
</reference>
<evidence type="ECO:0000256" key="4">
    <source>
        <dbReference type="ARBA" id="ARBA00022729"/>
    </source>
</evidence>
<evidence type="ECO:0000313" key="5">
    <source>
        <dbReference type="EMBL" id="SDQ30791.1"/>
    </source>
</evidence>
<name>A0A1H0ZU68_9ACTN</name>
<comment type="similarity">
    <text evidence="2">Belongs to the bacterial solute-binding protein 1 family.</text>
</comment>
<evidence type="ECO:0000256" key="2">
    <source>
        <dbReference type="ARBA" id="ARBA00008520"/>
    </source>
</evidence>
<dbReference type="Proteomes" id="UP000217103">
    <property type="component" value="Unassembled WGS sequence"/>
</dbReference>
<dbReference type="InterPro" id="IPR050490">
    <property type="entry name" value="Bact_solute-bd_prot1"/>
</dbReference>
<protein>
    <submittedName>
        <fullName evidence="5">Carbohydrate ABC transporter substrate-binding protein, CUT1 family</fullName>
    </submittedName>
</protein>
<comment type="subcellular location">
    <subcellularLocation>
        <location evidence="1">Cell envelope</location>
    </subcellularLocation>
</comment>
<dbReference type="AlphaFoldDB" id="A0A1H0ZU68"/>
<dbReference type="OrthoDB" id="9780991at2"/>
<sequence>MKKEVVIDVWVPDLTFPGWMDRWYQQAAEFEAAHPECKVRVHGKDFWTFPLEVSKAAAEGRAPTLAEYYFYTGQVARDERARDGSPLFTSVEKAIGGRTEILGEPVVLDDILPAFREYYSLDGDLTSMPSVGTTSLLYANTDILRRAGVTDLPTTWDEVEQVCEAVAELRDGPEYAITWSNHGTFFQQALAVQGGYLVDNENGRAGRARRTNLASKEMLTWVEWWQRLHSRGHYLYTGTIPDWAGTLRAFTEQRVAMRISSSNDVNYMVRGAKDNGFGIEVGIFPYNDRVPYGGNAVAGTSIWLKNGLDEATQDAALAFLMFLHNPRKAAERHKANSFVPITYASLELLEREGWFDRHPYHRVAVDHLNRYPSRVPAEQRRDNGVPPSVGAVFGDFAGNQDVMTRAMGDVLAHGADPGARFAEADAEAQRLLDAYNDYALHGGPRPRTSHLVEYFAEALAGRDYTAEDMEKVVRLNG</sequence>
<keyword evidence="3" id="KW-0813">Transport</keyword>
<dbReference type="Gene3D" id="3.40.190.10">
    <property type="entry name" value="Periplasmic binding protein-like II"/>
    <property type="match status" value="2"/>
</dbReference>
<evidence type="ECO:0000256" key="1">
    <source>
        <dbReference type="ARBA" id="ARBA00004196"/>
    </source>
</evidence>
<dbReference type="RefSeq" id="WP_093256785.1">
    <property type="nucleotide sequence ID" value="NZ_FNKK01000002.1"/>
</dbReference>
<dbReference type="EMBL" id="FNKK01000002">
    <property type="protein sequence ID" value="SDQ30791.1"/>
    <property type="molecule type" value="Genomic_DNA"/>
</dbReference>
<dbReference type="Pfam" id="PF13416">
    <property type="entry name" value="SBP_bac_8"/>
    <property type="match status" value="1"/>
</dbReference>
<dbReference type="SUPFAM" id="SSF53850">
    <property type="entry name" value="Periplasmic binding protein-like II"/>
    <property type="match status" value="1"/>
</dbReference>
<dbReference type="PANTHER" id="PTHR43649">
    <property type="entry name" value="ARABINOSE-BINDING PROTEIN-RELATED"/>
    <property type="match status" value="1"/>
</dbReference>
<keyword evidence="4" id="KW-0732">Signal</keyword>
<dbReference type="PANTHER" id="PTHR43649:SF31">
    <property type="entry name" value="SN-GLYCEROL-3-PHOSPHATE-BINDING PERIPLASMIC PROTEIN UGPB"/>
    <property type="match status" value="1"/>
</dbReference>
<keyword evidence="6" id="KW-1185">Reference proteome</keyword>
<dbReference type="STRING" id="35622.SAMN04489764_0139"/>
<accession>A0A1H0ZU68</accession>
<evidence type="ECO:0000313" key="6">
    <source>
        <dbReference type="Proteomes" id="UP000217103"/>
    </source>
</evidence>
<dbReference type="GO" id="GO:0030313">
    <property type="term" value="C:cell envelope"/>
    <property type="evidence" value="ECO:0007669"/>
    <property type="project" value="UniProtKB-SubCell"/>
</dbReference>
<gene>
    <name evidence="5" type="ORF">SAMN04489764_0139</name>
</gene>
<dbReference type="InterPro" id="IPR006059">
    <property type="entry name" value="SBP"/>
</dbReference>
<organism evidence="5 6">
    <name type="scientific">Thermostaphylospora chromogena</name>
    <dbReference type="NCBI Taxonomy" id="35622"/>
    <lineage>
        <taxon>Bacteria</taxon>
        <taxon>Bacillati</taxon>
        <taxon>Actinomycetota</taxon>
        <taxon>Actinomycetes</taxon>
        <taxon>Streptosporangiales</taxon>
        <taxon>Thermomonosporaceae</taxon>
        <taxon>Thermostaphylospora</taxon>
    </lineage>
</organism>
<evidence type="ECO:0000256" key="3">
    <source>
        <dbReference type="ARBA" id="ARBA00022448"/>
    </source>
</evidence>